<keyword evidence="7" id="KW-1185">Reference proteome</keyword>
<gene>
    <name evidence="6" type="ORF">EZ437_05340</name>
</gene>
<evidence type="ECO:0000313" key="6">
    <source>
        <dbReference type="EMBL" id="TCD03395.1"/>
    </source>
</evidence>
<sequence>MKACLLNLSLLLLTFCTFAADRGVISGKVVEQVGGMPIPSAVVAIYVTGTEQPLITSPTDEDGLFKIGSLKYGSYTVKVQYMGFVPVVINDVVLSGKEPEKRLGTLKLLADETNLDEVTIEAEKPLIQFAPDMLTYNVEKSVLAEGSTASDILKTVPMVEVDLDGNATISGKRNTRIFIDGKPSDYMTSNIADLLSILPSDAIEKIEVITNPPAKYSGDGEGIINIVMKKNFKIGLGGNAGSTVGLQGNTNMNANASYKSKTYSINGGGAYRYNIRKNTNENFRENFFTDTAFYFNNLNSNRNTGDGGNYRVNFDWNVNKNQNLRISSSFENNISRSNSGAYNHYLDEERIERNLRNQLTTGDIKRHTFVFDADYELNMDTTGGKLSVGLTYNDNNDLNERFQNRTFVPANRNPQLQENSNGVTNNGLTFKADYDRPIFKKRDHIEVGLMYTFRNNNNDQRVQNFDFDAQQYVVNEKVSNQFLYQEDIVAGYASYNLRGKNWGAKAGLRGELTTVHFDLSSGESYDIDPYLSLFPSFSLNRNFRKRYNIGASYSVRINRPRENSLNPQVNNNDPLNINYGNPELLPELTHQMDVSFNVYGERWSFVPKLAYSNRRAVIERYRSVDQTGVSETTYDNVGANTEYSLFLIGNYRPHRKISTNANFSFSQASYKSDINSSLNRTGKNLRGNVGLSMELPFKTAFEGNVNYYNNISAQGRNKGSITTWMGARKVFLKNKLNARISISDPFGRSSNSSYSEGVNFRSQNYYTSNTSNVTLSLNYRFTRISKVKIPPPSETAPKAKP</sequence>
<dbReference type="Gene3D" id="2.40.170.20">
    <property type="entry name" value="TonB-dependent receptor, beta-barrel domain"/>
    <property type="match status" value="1"/>
</dbReference>
<proteinExistence type="predicted"/>
<dbReference type="InterPro" id="IPR037066">
    <property type="entry name" value="Plug_dom_sf"/>
</dbReference>
<feature type="chain" id="PRO_5020731264" evidence="4">
    <location>
        <begin position="20"/>
        <end position="801"/>
    </location>
</feature>
<dbReference type="RefSeq" id="WP_131593971.1">
    <property type="nucleotide sequence ID" value="NZ_SJSL01000001.1"/>
</dbReference>
<keyword evidence="2" id="KW-0472">Membrane</keyword>
<evidence type="ECO:0000313" key="7">
    <source>
        <dbReference type="Proteomes" id="UP000293347"/>
    </source>
</evidence>
<feature type="signal peptide" evidence="4">
    <location>
        <begin position="1"/>
        <end position="19"/>
    </location>
</feature>
<dbReference type="InterPro" id="IPR041700">
    <property type="entry name" value="OMP_b-brl_3"/>
</dbReference>
<evidence type="ECO:0000259" key="5">
    <source>
        <dbReference type="Pfam" id="PF14905"/>
    </source>
</evidence>
<dbReference type="Proteomes" id="UP000293347">
    <property type="component" value="Unassembled WGS sequence"/>
</dbReference>
<evidence type="ECO:0000256" key="3">
    <source>
        <dbReference type="ARBA" id="ARBA00023237"/>
    </source>
</evidence>
<keyword evidence="3" id="KW-0998">Cell outer membrane</keyword>
<comment type="caution">
    <text evidence="6">The sequence shown here is derived from an EMBL/GenBank/DDBJ whole genome shotgun (WGS) entry which is preliminary data.</text>
</comment>
<dbReference type="SUPFAM" id="SSF49464">
    <property type="entry name" value="Carboxypeptidase regulatory domain-like"/>
    <property type="match status" value="1"/>
</dbReference>
<keyword evidence="6" id="KW-0675">Receptor</keyword>
<comment type="subcellular location">
    <subcellularLocation>
        <location evidence="1">Cell outer membrane</location>
    </subcellularLocation>
</comment>
<dbReference type="Pfam" id="PF14905">
    <property type="entry name" value="OMP_b-brl_3"/>
    <property type="match status" value="1"/>
</dbReference>
<protein>
    <submittedName>
        <fullName evidence="6">TonB-dependent receptor</fullName>
    </submittedName>
</protein>
<accession>A0A4R0NV34</accession>
<dbReference type="GO" id="GO:0009279">
    <property type="term" value="C:cell outer membrane"/>
    <property type="evidence" value="ECO:0007669"/>
    <property type="project" value="UniProtKB-SubCell"/>
</dbReference>
<keyword evidence="4" id="KW-0732">Signal</keyword>
<dbReference type="AlphaFoldDB" id="A0A4R0NV34"/>
<evidence type="ECO:0000256" key="2">
    <source>
        <dbReference type="ARBA" id="ARBA00023136"/>
    </source>
</evidence>
<dbReference type="SUPFAM" id="SSF56935">
    <property type="entry name" value="Porins"/>
    <property type="match status" value="1"/>
</dbReference>
<dbReference type="InterPro" id="IPR036942">
    <property type="entry name" value="Beta-barrel_TonB_sf"/>
</dbReference>
<feature type="domain" description="Outer membrane protein beta-barrel" evidence="5">
    <location>
        <begin position="378"/>
        <end position="779"/>
    </location>
</feature>
<evidence type="ECO:0000256" key="1">
    <source>
        <dbReference type="ARBA" id="ARBA00004442"/>
    </source>
</evidence>
<dbReference type="InterPro" id="IPR008969">
    <property type="entry name" value="CarboxyPept-like_regulatory"/>
</dbReference>
<dbReference type="EMBL" id="SJSL01000001">
    <property type="protein sequence ID" value="TCD03395.1"/>
    <property type="molecule type" value="Genomic_DNA"/>
</dbReference>
<organism evidence="6 7">
    <name type="scientific">Pedobacter psychroterrae</name>
    <dbReference type="NCBI Taxonomy" id="2530453"/>
    <lineage>
        <taxon>Bacteria</taxon>
        <taxon>Pseudomonadati</taxon>
        <taxon>Bacteroidota</taxon>
        <taxon>Sphingobacteriia</taxon>
        <taxon>Sphingobacteriales</taxon>
        <taxon>Sphingobacteriaceae</taxon>
        <taxon>Pedobacter</taxon>
    </lineage>
</organism>
<dbReference type="Gene3D" id="2.170.130.10">
    <property type="entry name" value="TonB-dependent receptor, plug domain"/>
    <property type="match status" value="1"/>
</dbReference>
<dbReference type="Pfam" id="PF13620">
    <property type="entry name" value="CarboxypepD_reg"/>
    <property type="match status" value="1"/>
</dbReference>
<evidence type="ECO:0000256" key="4">
    <source>
        <dbReference type="SAM" id="SignalP"/>
    </source>
</evidence>
<dbReference type="OrthoDB" id="606851at2"/>
<dbReference type="Gene3D" id="2.60.40.1120">
    <property type="entry name" value="Carboxypeptidase-like, regulatory domain"/>
    <property type="match status" value="1"/>
</dbReference>
<name>A0A4R0NV34_9SPHI</name>
<reference evidence="6 7" key="1">
    <citation type="submission" date="2019-02" db="EMBL/GenBank/DDBJ databases">
        <title>Pedobacter sp. RP-1-14 sp. nov., isolated from Arctic soil.</title>
        <authorList>
            <person name="Dahal R.H."/>
        </authorList>
    </citation>
    <scope>NUCLEOTIDE SEQUENCE [LARGE SCALE GENOMIC DNA]</scope>
    <source>
        <strain evidence="6 7">RP-1-14</strain>
    </source>
</reference>